<evidence type="ECO:0000313" key="3">
    <source>
        <dbReference type="Proteomes" id="UP001302812"/>
    </source>
</evidence>
<protein>
    <submittedName>
        <fullName evidence="2">Heterokaryon incompatibility</fullName>
    </submittedName>
</protein>
<evidence type="ECO:0000313" key="2">
    <source>
        <dbReference type="EMBL" id="KAK4109963.1"/>
    </source>
</evidence>
<sequence length="104" mass="11926">MKDSGEIKSTSPRYAALTYCWGSQKESQHQLRTDKSTLPLRCKGILDSEMTPVLRDAVRVTRALSIPYLWIDCLCALQDVDDPSDWNRQCWHMDEIYGCAEVTI</sequence>
<dbReference type="PANTHER" id="PTHR33112:SF16">
    <property type="entry name" value="HETEROKARYON INCOMPATIBILITY DOMAIN-CONTAINING PROTEIN"/>
    <property type="match status" value="1"/>
</dbReference>
<proteinExistence type="predicted"/>
<reference evidence="2" key="2">
    <citation type="submission" date="2023-05" db="EMBL/GenBank/DDBJ databases">
        <authorList>
            <consortium name="Lawrence Berkeley National Laboratory"/>
            <person name="Steindorff A."/>
            <person name="Hensen N."/>
            <person name="Bonometti L."/>
            <person name="Westerberg I."/>
            <person name="Brannstrom I.O."/>
            <person name="Guillou S."/>
            <person name="Cros-Aarteil S."/>
            <person name="Calhoun S."/>
            <person name="Haridas S."/>
            <person name="Kuo A."/>
            <person name="Mondo S."/>
            <person name="Pangilinan J."/>
            <person name="Riley R."/>
            <person name="Labutti K."/>
            <person name="Andreopoulos B."/>
            <person name="Lipzen A."/>
            <person name="Chen C."/>
            <person name="Yanf M."/>
            <person name="Daum C."/>
            <person name="Ng V."/>
            <person name="Clum A."/>
            <person name="Ohm R."/>
            <person name="Martin F."/>
            <person name="Silar P."/>
            <person name="Natvig D."/>
            <person name="Lalanne C."/>
            <person name="Gautier V."/>
            <person name="Ament-Velasquez S.L."/>
            <person name="Kruys A."/>
            <person name="Hutchinson M.I."/>
            <person name="Powell A.J."/>
            <person name="Barry K."/>
            <person name="Miller A.N."/>
            <person name="Grigoriev I.V."/>
            <person name="Debuchy R."/>
            <person name="Gladieux P."/>
            <person name="Thoren M.H."/>
            <person name="Johannesson H."/>
        </authorList>
    </citation>
    <scope>NUCLEOTIDE SEQUENCE</scope>
    <source>
        <strain evidence="2">CBS 508.74</strain>
    </source>
</reference>
<gene>
    <name evidence="2" type="ORF">N656DRAFT_758539</name>
</gene>
<evidence type="ECO:0000259" key="1">
    <source>
        <dbReference type="Pfam" id="PF06985"/>
    </source>
</evidence>
<dbReference type="PANTHER" id="PTHR33112">
    <property type="entry name" value="DOMAIN PROTEIN, PUTATIVE-RELATED"/>
    <property type="match status" value="1"/>
</dbReference>
<dbReference type="GeneID" id="89937305"/>
<reference evidence="2" key="1">
    <citation type="journal article" date="2023" name="Mol. Phylogenet. Evol.">
        <title>Genome-scale phylogeny and comparative genomics of the fungal order Sordariales.</title>
        <authorList>
            <person name="Hensen N."/>
            <person name="Bonometti L."/>
            <person name="Westerberg I."/>
            <person name="Brannstrom I.O."/>
            <person name="Guillou S."/>
            <person name="Cros-Aarteil S."/>
            <person name="Calhoun S."/>
            <person name="Haridas S."/>
            <person name="Kuo A."/>
            <person name="Mondo S."/>
            <person name="Pangilinan J."/>
            <person name="Riley R."/>
            <person name="LaButti K."/>
            <person name="Andreopoulos B."/>
            <person name="Lipzen A."/>
            <person name="Chen C."/>
            <person name="Yan M."/>
            <person name="Daum C."/>
            <person name="Ng V."/>
            <person name="Clum A."/>
            <person name="Steindorff A."/>
            <person name="Ohm R.A."/>
            <person name="Martin F."/>
            <person name="Silar P."/>
            <person name="Natvig D.O."/>
            <person name="Lalanne C."/>
            <person name="Gautier V."/>
            <person name="Ament-Velasquez S.L."/>
            <person name="Kruys A."/>
            <person name="Hutchinson M.I."/>
            <person name="Powell A.J."/>
            <person name="Barry K."/>
            <person name="Miller A.N."/>
            <person name="Grigoriev I.V."/>
            <person name="Debuchy R."/>
            <person name="Gladieux P."/>
            <person name="Hiltunen Thoren M."/>
            <person name="Johannesson H."/>
        </authorList>
    </citation>
    <scope>NUCLEOTIDE SEQUENCE</scope>
    <source>
        <strain evidence="2">CBS 508.74</strain>
    </source>
</reference>
<dbReference type="RefSeq" id="XP_064667533.1">
    <property type="nucleotide sequence ID" value="XM_064813180.1"/>
</dbReference>
<feature type="non-terminal residue" evidence="2">
    <location>
        <position position="104"/>
    </location>
</feature>
<dbReference type="EMBL" id="MU853353">
    <property type="protein sequence ID" value="KAK4109963.1"/>
    <property type="molecule type" value="Genomic_DNA"/>
</dbReference>
<name>A0AAN6T9N9_9PEZI</name>
<organism evidence="2 3">
    <name type="scientific">Canariomyces notabilis</name>
    <dbReference type="NCBI Taxonomy" id="2074819"/>
    <lineage>
        <taxon>Eukaryota</taxon>
        <taxon>Fungi</taxon>
        <taxon>Dikarya</taxon>
        <taxon>Ascomycota</taxon>
        <taxon>Pezizomycotina</taxon>
        <taxon>Sordariomycetes</taxon>
        <taxon>Sordariomycetidae</taxon>
        <taxon>Sordariales</taxon>
        <taxon>Chaetomiaceae</taxon>
        <taxon>Canariomyces</taxon>
    </lineage>
</organism>
<dbReference type="InterPro" id="IPR010730">
    <property type="entry name" value="HET"/>
</dbReference>
<dbReference type="Pfam" id="PF06985">
    <property type="entry name" value="HET"/>
    <property type="match status" value="1"/>
</dbReference>
<feature type="domain" description="Heterokaryon incompatibility" evidence="1">
    <location>
        <begin position="14"/>
        <end position="104"/>
    </location>
</feature>
<comment type="caution">
    <text evidence="2">The sequence shown here is derived from an EMBL/GenBank/DDBJ whole genome shotgun (WGS) entry which is preliminary data.</text>
</comment>
<accession>A0AAN6T9N9</accession>
<dbReference type="AlphaFoldDB" id="A0AAN6T9N9"/>
<keyword evidence="3" id="KW-1185">Reference proteome</keyword>
<dbReference type="Proteomes" id="UP001302812">
    <property type="component" value="Unassembled WGS sequence"/>
</dbReference>